<evidence type="ECO:0000256" key="1">
    <source>
        <dbReference type="SAM" id="MobiDB-lite"/>
    </source>
</evidence>
<protein>
    <submittedName>
        <fullName evidence="2">Uncharacterized protein</fullName>
    </submittedName>
</protein>
<keyword evidence="3" id="KW-1185">Reference proteome</keyword>
<feature type="region of interest" description="Disordered" evidence="1">
    <location>
        <begin position="206"/>
        <end position="226"/>
    </location>
</feature>
<sequence length="226" mass="25694">MTVESFPRSEYLLNEEEPQKFNHVAFLLFLKPSSHERRHITNKWLREVVPSLKSSARQELQEAGHRLEREWRSKAAEREAFWTDLTETEERLEYLKTAGEKRLRSEAGVGEMSLSASKKKDQGDLARTLLWSKRAADEIVTRFEDVEDMNILFVQVIGQTCNFAVSVLNDATYRRSDSAPPPCFPGLSTPRSRKMKADANRGRAFTNSNLTIPSSASTTPPTTTTT</sequence>
<dbReference type="AlphaFoldDB" id="A0A197K141"/>
<dbReference type="OrthoDB" id="2439523at2759"/>
<feature type="compositionally biased region" description="Low complexity" evidence="1">
    <location>
        <begin position="211"/>
        <end position="226"/>
    </location>
</feature>
<proteinExistence type="predicted"/>
<evidence type="ECO:0000313" key="2">
    <source>
        <dbReference type="EMBL" id="OAQ30179.1"/>
    </source>
</evidence>
<reference evidence="2 3" key="1">
    <citation type="submission" date="2016-05" db="EMBL/GenBank/DDBJ databases">
        <title>Genome sequencing reveals origins of a unique bacterial endosymbiosis in the earliest lineages of terrestrial Fungi.</title>
        <authorList>
            <consortium name="DOE Joint Genome Institute"/>
            <person name="Uehling J."/>
            <person name="Gryganskyi A."/>
            <person name="Hameed K."/>
            <person name="Tschaplinski T."/>
            <person name="Misztal P."/>
            <person name="Wu S."/>
            <person name="Desiro A."/>
            <person name="Vande Pol N."/>
            <person name="Du Z.-Y."/>
            <person name="Zienkiewicz A."/>
            <person name="Zienkiewicz K."/>
            <person name="Morin E."/>
            <person name="Tisserant E."/>
            <person name="Splivallo R."/>
            <person name="Hainaut M."/>
            <person name="Henrissat B."/>
            <person name="Ohm R."/>
            <person name="Kuo A."/>
            <person name="Yan J."/>
            <person name="Lipzen A."/>
            <person name="Nolan M."/>
            <person name="Labutti K."/>
            <person name="Barry K."/>
            <person name="Goldstein A."/>
            <person name="Labbe J."/>
            <person name="Schadt C."/>
            <person name="Tuskan G."/>
            <person name="Grigoriev I."/>
            <person name="Martin F."/>
            <person name="Vilgalys R."/>
            <person name="Bonito G."/>
        </authorList>
    </citation>
    <scope>NUCLEOTIDE SEQUENCE [LARGE SCALE GENOMIC DNA]</scope>
    <source>
        <strain evidence="2 3">AG-77</strain>
    </source>
</reference>
<name>A0A197K141_9FUNG</name>
<dbReference type="Proteomes" id="UP000078512">
    <property type="component" value="Unassembled WGS sequence"/>
</dbReference>
<evidence type="ECO:0000313" key="3">
    <source>
        <dbReference type="Proteomes" id="UP000078512"/>
    </source>
</evidence>
<accession>A0A197K141</accession>
<gene>
    <name evidence="2" type="ORF">K457DRAFT_18529</name>
</gene>
<dbReference type="EMBL" id="KV442036">
    <property type="protein sequence ID" value="OAQ30179.1"/>
    <property type="molecule type" value="Genomic_DNA"/>
</dbReference>
<organism evidence="2 3">
    <name type="scientific">Linnemannia elongata AG-77</name>
    <dbReference type="NCBI Taxonomy" id="1314771"/>
    <lineage>
        <taxon>Eukaryota</taxon>
        <taxon>Fungi</taxon>
        <taxon>Fungi incertae sedis</taxon>
        <taxon>Mucoromycota</taxon>
        <taxon>Mortierellomycotina</taxon>
        <taxon>Mortierellomycetes</taxon>
        <taxon>Mortierellales</taxon>
        <taxon>Mortierellaceae</taxon>
        <taxon>Linnemannia</taxon>
    </lineage>
</organism>